<evidence type="ECO:0000259" key="1">
    <source>
        <dbReference type="PROSITE" id="PS51820"/>
    </source>
</evidence>
<feature type="domain" description="PA14" evidence="1">
    <location>
        <begin position="45"/>
        <end position="206"/>
    </location>
</feature>
<gene>
    <name evidence="2" type="ORF">METZ01_LOCUS393243</name>
</gene>
<protein>
    <recommendedName>
        <fullName evidence="1">PA14 domain-containing protein</fullName>
    </recommendedName>
</protein>
<dbReference type="InterPro" id="IPR037524">
    <property type="entry name" value="PA14/GLEYA"/>
</dbReference>
<dbReference type="AlphaFoldDB" id="A0A382V1P3"/>
<feature type="non-terminal residue" evidence="2">
    <location>
        <position position="288"/>
    </location>
</feature>
<proteinExistence type="predicted"/>
<reference evidence="2" key="1">
    <citation type="submission" date="2018-05" db="EMBL/GenBank/DDBJ databases">
        <authorList>
            <person name="Lanie J.A."/>
            <person name="Ng W.-L."/>
            <person name="Kazmierczak K.M."/>
            <person name="Andrzejewski T.M."/>
            <person name="Davidsen T.M."/>
            <person name="Wayne K.J."/>
            <person name="Tettelin H."/>
            <person name="Glass J.I."/>
            <person name="Rusch D."/>
            <person name="Podicherti R."/>
            <person name="Tsui H.-C.T."/>
            <person name="Winkler M.E."/>
        </authorList>
    </citation>
    <scope>NUCLEOTIDE SEQUENCE</scope>
</reference>
<name>A0A382V1P3_9ZZZZ</name>
<organism evidence="2">
    <name type="scientific">marine metagenome</name>
    <dbReference type="NCBI Taxonomy" id="408172"/>
    <lineage>
        <taxon>unclassified sequences</taxon>
        <taxon>metagenomes</taxon>
        <taxon>ecological metagenomes</taxon>
    </lineage>
</organism>
<sequence>VDKFIRIPSSYSMDSLHEESYSFSAWVRLEEEPQTVALDSVYGMGFLMTPNDSYFNDIESLIALEPQAAGARIMQAGPRQGLYFNGDNDFKNAGIGINRNDYYMTLFLTMFTPEESGLHQFRCTDKDDRATIWLDLDQDGIFEASGDKGFEKMGGNNNFTSSPINLDANQSYKMAIAHGEWGGGSRLRPWFLTPTVDWRVMDPSDPAQQGFFKVPFDTSISSSLSPYQFYQHGANEKAFVGGGQYGVTHYLPGQPVTAHSSLPLPYAQWKHIFVNVDDSAGEVKVYMD</sequence>
<feature type="non-terminal residue" evidence="2">
    <location>
        <position position="1"/>
    </location>
</feature>
<dbReference type="PROSITE" id="PS51820">
    <property type="entry name" value="PA14"/>
    <property type="match status" value="1"/>
</dbReference>
<accession>A0A382V1P3</accession>
<dbReference type="EMBL" id="UINC01148480">
    <property type="protein sequence ID" value="SVD40389.1"/>
    <property type="molecule type" value="Genomic_DNA"/>
</dbReference>
<evidence type="ECO:0000313" key="2">
    <source>
        <dbReference type="EMBL" id="SVD40389.1"/>
    </source>
</evidence>